<comment type="similarity">
    <text evidence="1 2">Belongs to the Iojap/RsfS family.</text>
</comment>
<evidence type="ECO:0000313" key="3">
    <source>
        <dbReference type="EMBL" id="MSR92907.1"/>
    </source>
</evidence>
<comment type="subcellular location">
    <subcellularLocation>
        <location evidence="2">Cytoplasm</location>
    </subcellularLocation>
</comment>
<dbReference type="InterPro" id="IPR043519">
    <property type="entry name" value="NT_sf"/>
</dbReference>
<protein>
    <recommendedName>
        <fullName evidence="2">Ribosomal silencing factor RsfS</fullName>
    </recommendedName>
</protein>
<comment type="caution">
    <text evidence="3">The sequence shown here is derived from an EMBL/GenBank/DDBJ whole genome shotgun (WGS) entry which is preliminary data.</text>
</comment>
<accession>A0A6N7UYG3</accession>
<dbReference type="Proteomes" id="UP000434409">
    <property type="component" value="Unassembled WGS sequence"/>
</dbReference>
<dbReference type="PANTHER" id="PTHR21043:SF0">
    <property type="entry name" value="MITOCHONDRIAL ASSEMBLY OF RIBOSOMAL LARGE SUBUNIT PROTEIN 1"/>
    <property type="match status" value="1"/>
</dbReference>
<dbReference type="PANTHER" id="PTHR21043">
    <property type="entry name" value="IOJAP SUPERFAMILY ORTHOLOG"/>
    <property type="match status" value="1"/>
</dbReference>
<dbReference type="SUPFAM" id="SSF81301">
    <property type="entry name" value="Nucleotidyltransferase"/>
    <property type="match status" value="1"/>
</dbReference>
<keyword evidence="2" id="KW-0810">Translation regulation</keyword>
<evidence type="ECO:0000256" key="2">
    <source>
        <dbReference type="HAMAP-Rule" id="MF_01477"/>
    </source>
</evidence>
<dbReference type="NCBIfam" id="TIGR00090">
    <property type="entry name" value="rsfS_iojap_ybeB"/>
    <property type="match status" value="1"/>
</dbReference>
<dbReference type="AlphaFoldDB" id="A0A6N7UYG3"/>
<dbReference type="Gene3D" id="3.30.460.10">
    <property type="entry name" value="Beta Polymerase, domain 2"/>
    <property type="match status" value="1"/>
</dbReference>
<dbReference type="Pfam" id="PF02410">
    <property type="entry name" value="RsfS"/>
    <property type="match status" value="1"/>
</dbReference>
<gene>
    <name evidence="2 3" type="primary">rsfS</name>
    <name evidence="3" type="ORF">FYJ34_01110</name>
</gene>
<keyword evidence="4" id="KW-1185">Reference proteome</keyword>
<organism evidence="3 4">
    <name type="scientific">Suipraeoptans intestinalis</name>
    <dbReference type="NCBI Taxonomy" id="2606628"/>
    <lineage>
        <taxon>Bacteria</taxon>
        <taxon>Bacillati</taxon>
        <taxon>Bacillota</taxon>
        <taxon>Clostridia</taxon>
        <taxon>Lachnospirales</taxon>
        <taxon>Lachnospiraceae</taxon>
        <taxon>Suipraeoptans</taxon>
    </lineage>
</organism>
<dbReference type="GO" id="GO:0042256">
    <property type="term" value="P:cytosolic ribosome assembly"/>
    <property type="evidence" value="ECO:0007669"/>
    <property type="project" value="UniProtKB-UniRule"/>
</dbReference>
<dbReference type="EMBL" id="VULY01000018">
    <property type="protein sequence ID" value="MSR92907.1"/>
    <property type="molecule type" value="Genomic_DNA"/>
</dbReference>
<dbReference type="InterPro" id="IPR004394">
    <property type="entry name" value="Iojap/RsfS/C7orf30"/>
</dbReference>
<dbReference type="HAMAP" id="MF_01477">
    <property type="entry name" value="Iojap_RsfS"/>
    <property type="match status" value="1"/>
</dbReference>
<comment type="function">
    <text evidence="2">Functions as a ribosomal silencing factor. Interacts with ribosomal protein uL14 (rplN), blocking formation of intersubunit bridge B8. Prevents association of the 30S and 50S ribosomal subunits and the formation of functional ribosomes, thus repressing translation.</text>
</comment>
<keyword evidence="2" id="KW-0963">Cytoplasm</keyword>
<proteinExistence type="inferred from homology"/>
<dbReference type="GO" id="GO:0090071">
    <property type="term" value="P:negative regulation of ribosome biogenesis"/>
    <property type="evidence" value="ECO:0007669"/>
    <property type="project" value="UniProtKB-UniRule"/>
</dbReference>
<evidence type="ECO:0000256" key="1">
    <source>
        <dbReference type="ARBA" id="ARBA00010574"/>
    </source>
</evidence>
<dbReference type="GO" id="GO:0043023">
    <property type="term" value="F:ribosomal large subunit binding"/>
    <property type="evidence" value="ECO:0007669"/>
    <property type="project" value="TreeGrafter"/>
</dbReference>
<dbReference type="GO" id="GO:0005737">
    <property type="term" value="C:cytoplasm"/>
    <property type="evidence" value="ECO:0007669"/>
    <property type="project" value="UniProtKB-SubCell"/>
</dbReference>
<keyword evidence="2" id="KW-0678">Repressor</keyword>
<reference evidence="3 4" key="1">
    <citation type="submission" date="2019-08" db="EMBL/GenBank/DDBJ databases">
        <title>In-depth cultivation of the pig gut microbiome towards novel bacterial diversity and tailored functional studies.</title>
        <authorList>
            <person name="Wylensek D."/>
            <person name="Hitch T.C.A."/>
            <person name="Clavel T."/>
        </authorList>
    </citation>
    <scope>NUCLEOTIDE SEQUENCE [LARGE SCALE GENOMIC DNA]</scope>
    <source>
        <strain evidence="3 4">68-1-5</strain>
    </source>
</reference>
<dbReference type="GO" id="GO:0017148">
    <property type="term" value="P:negative regulation of translation"/>
    <property type="evidence" value="ECO:0007669"/>
    <property type="project" value="UniProtKB-UniRule"/>
</dbReference>
<dbReference type="RefSeq" id="WP_154475489.1">
    <property type="nucleotide sequence ID" value="NZ_JAQYBV010000105.1"/>
</dbReference>
<comment type="subunit">
    <text evidence="2">Interacts with ribosomal protein uL14 (rplN).</text>
</comment>
<name>A0A6N7UYG3_9FIRM</name>
<sequence length="118" mass="13620">MKEIKKMAATIYHALDEKKGEQILILDVSQIFSFADYFVITNGSGSTQIQALVDEVEEKMHKAGFSLKSKEGRNMSTWMLLDYGDVIVHIFDRESREYYHLERIWSDAKAVDPEEILS</sequence>
<evidence type="ECO:0000313" key="4">
    <source>
        <dbReference type="Proteomes" id="UP000434409"/>
    </source>
</evidence>